<name>A0A9D4FSM6_DREPO</name>
<protein>
    <submittedName>
        <fullName evidence="2">Uncharacterized protein</fullName>
    </submittedName>
</protein>
<dbReference type="Proteomes" id="UP000828390">
    <property type="component" value="Unassembled WGS sequence"/>
</dbReference>
<evidence type="ECO:0000313" key="2">
    <source>
        <dbReference type="EMBL" id="KAH3802256.1"/>
    </source>
</evidence>
<proteinExistence type="predicted"/>
<sequence length="87" mass="9801">MLSMIFIHLLDAILAIDQSQDVLQMARKLRRRIWKGLKCGSIGIAVNRIEICRIGIEIESAALNLIFEASNRIVTTLSMSTVILNIY</sequence>
<dbReference type="AlphaFoldDB" id="A0A9D4FSM6"/>
<keyword evidence="1" id="KW-0732">Signal</keyword>
<evidence type="ECO:0000256" key="1">
    <source>
        <dbReference type="SAM" id="SignalP"/>
    </source>
</evidence>
<dbReference type="EMBL" id="JAIWYP010000007">
    <property type="protein sequence ID" value="KAH3802256.1"/>
    <property type="molecule type" value="Genomic_DNA"/>
</dbReference>
<accession>A0A9D4FSM6</accession>
<reference evidence="2" key="1">
    <citation type="journal article" date="2019" name="bioRxiv">
        <title>The Genome of the Zebra Mussel, Dreissena polymorpha: A Resource for Invasive Species Research.</title>
        <authorList>
            <person name="McCartney M.A."/>
            <person name="Auch B."/>
            <person name="Kono T."/>
            <person name="Mallez S."/>
            <person name="Zhang Y."/>
            <person name="Obille A."/>
            <person name="Becker A."/>
            <person name="Abrahante J.E."/>
            <person name="Garbe J."/>
            <person name="Badalamenti J.P."/>
            <person name="Herman A."/>
            <person name="Mangelson H."/>
            <person name="Liachko I."/>
            <person name="Sullivan S."/>
            <person name="Sone E.D."/>
            <person name="Koren S."/>
            <person name="Silverstein K.A.T."/>
            <person name="Beckman K.B."/>
            <person name="Gohl D.M."/>
        </authorList>
    </citation>
    <scope>NUCLEOTIDE SEQUENCE</scope>
    <source>
        <strain evidence="2">Duluth1</strain>
        <tissue evidence="2">Whole animal</tissue>
    </source>
</reference>
<gene>
    <name evidence="2" type="ORF">DPMN_155929</name>
</gene>
<comment type="caution">
    <text evidence="2">The sequence shown here is derived from an EMBL/GenBank/DDBJ whole genome shotgun (WGS) entry which is preliminary data.</text>
</comment>
<keyword evidence="3" id="KW-1185">Reference proteome</keyword>
<organism evidence="2 3">
    <name type="scientific">Dreissena polymorpha</name>
    <name type="common">Zebra mussel</name>
    <name type="synonym">Mytilus polymorpha</name>
    <dbReference type="NCBI Taxonomy" id="45954"/>
    <lineage>
        <taxon>Eukaryota</taxon>
        <taxon>Metazoa</taxon>
        <taxon>Spiralia</taxon>
        <taxon>Lophotrochozoa</taxon>
        <taxon>Mollusca</taxon>
        <taxon>Bivalvia</taxon>
        <taxon>Autobranchia</taxon>
        <taxon>Heteroconchia</taxon>
        <taxon>Euheterodonta</taxon>
        <taxon>Imparidentia</taxon>
        <taxon>Neoheterodontei</taxon>
        <taxon>Myida</taxon>
        <taxon>Dreissenoidea</taxon>
        <taxon>Dreissenidae</taxon>
        <taxon>Dreissena</taxon>
    </lineage>
</organism>
<feature type="signal peptide" evidence="1">
    <location>
        <begin position="1"/>
        <end position="15"/>
    </location>
</feature>
<evidence type="ECO:0000313" key="3">
    <source>
        <dbReference type="Proteomes" id="UP000828390"/>
    </source>
</evidence>
<feature type="chain" id="PRO_5039281151" evidence="1">
    <location>
        <begin position="16"/>
        <end position="87"/>
    </location>
</feature>
<reference evidence="2" key="2">
    <citation type="submission" date="2020-11" db="EMBL/GenBank/DDBJ databases">
        <authorList>
            <person name="McCartney M.A."/>
            <person name="Auch B."/>
            <person name="Kono T."/>
            <person name="Mallez S."/>
            <person name="Becker A."/>
            <person name="Gohl D.M."/>
            <person name="Silverstein K.A.T."/>
            <person name="Koren S."/>
            <person name="Bechman K.B."/>
            <person name="Herman A."/>
            <person name="Abrahante J.E."/>
            <person name="Garbe J."/>
        </authorList>
    </citation>
    <scope>NUCLEOTIDE SEQUENCE</scope>
    <source>
        <strain evidence="2">Duluth1</strain>
        <tissue evidence="2">Whole animal</tissue>
    </source>
</reference>